<feature type="region of interest" description="Disordered" evidence="1">
    <location>
        <begin position="489"/>
        <end position="568"/>
    </location>
</feature>
<feature type="compositionally biased region" description="Polar residues" evidence="1">
    <location>
        <begin position="31"/>
        <end position="50"/>
    </location>
</feature>
<proteinExistence type="predicted"/>
<sequence>MNQQISLEDLAPSTLVDGAPSDISKEDEPDFTQQGSSSFNSLPMQENQSPKGGDHQTPEFDGNIDLSFLGDEQGHVIGGTSDSSVAAANVPDLQRLDFEPSSFSTPLMGVSASSFPAMSNTVQSASSTFDPLHEDSTNEEQTRSSLVNPASPIPAQMEMIPTNAMVPPFYVGNDVNWTPNQFNSQSQDVPFQSELFFQSSILCNDQVGQNMVDVNVINNGIRRTTQFPTSFPQNMTTTGILEGTPTWINQNEPDWLLPNHNTLQGPITPSRYQPNQFMGANLFDSQYCTNPMLPGSSMPLWPQQLPTQSRFSDQVPGMLSGPQPPVNQWPQQLPYDLFNQLPITPNVYDPQGSTMFPESPLTLRSPQFPSHNLQLYGQDDVLINSQCYNSMLFGPTESSWHPNSFIHQSHPGDVYMTPNATQHGGFNQSAPSCLAPWIQYFSNHVQVNRGAVMPGIENIMQKENFVPWNLGNSTSRSQMDTLQGMLSQTARPNAQQQNKGKRAEASSLHPEMVPTQNDHNESMILGSGRRRGNSHFNIGESSSSKLPRTEWSPCHDDQESSNVSSSGSRVLKNDIYDPLFEGIGSAASSLRIRALIFLELAVDGTLKDK</sequence>
<dbReference type="AlphaFoldDB" id="A0A9Q0WW75"/>
<keyword evidence="3" id="KW-1185">Reference proteome</keyword>
<feature type="compositionally biased region" description="Polar residues" evidence="1">
    <location>
        <begin position="489"/>
        <end position="498"/>
    </location>
</feature>
<protein>
    <submittedName>
        <fullName evidence="2">Uncharacterized protein</fullName>
    </submittedName>
</protein>
<comment type="caution">
    <text evidence="2">The sequence shown here is derived from an EMBL/GenBank/DDBJ whole genome shotgun (WGS) entry which is preliminary data.</text>
</comment>
<dbReference type="Proteomes" id="UP001151532">
    <property type="component" value="Chromosome 5"/>
</dbReference>
<evidence type="ECO:0000313" key="3">
    <source>
        <dbReference type="Proteomes" id="UP001151532"/>
    </source>
</evidence>
<feature type="region of interest" description="Disordered" evidence="1">
    <location>
        <begin position="1"/>
        <end position="82"/>
    </location>
</feature>
<reference evidence="2" key="2">
    <citation type="journal article" date="2023" name="Int. J. Mol. Sci.">
        <title>De Novo Assembly and Annotation of 11 Diverse Shrub Willow (Salix) Genomes Reveals Novel Gene Organization in Sex-Linked Regions.</title>
        <authorList>
            <person name="Hyden B."/>
            <person name="Feng K."/>
            <person name="Yates T.B."/>
            <person name="Jawdy S."/>
            <person name="Cereghino C."/>
            <person name="Smart L.B."/>
            <person name="Muchero W."/>
        </authorList>
    </citation>
    <scope>NUCLEOTIDE SEQUENCE</scope>
    <source>
        <tissue evidence="2">Shoot tip</tissue>
    </source>
</reference>
<dbReference type="EMBL" id="JAPFFK010000002">
    <property type="protein sequence ID" value="KAJ6774337.1"/>
    <property type="molecule type" value="Genomic_DNA"/>
</dbReference>
<evidence type="ECO:0000256" key="1">
    <source>
        <dbReference type="SAM" id="MobiDB-lite"/>
    </source>
</evidence>
<evidence type="ECO:0000313" key="2">
    <source>
        <dbReference type="EMBL" id="KAJ6774337.1"/>
    </source>
</evidence>
<feature type="region of interest" description="Disordered" evidence="1">
    <location>
        <begin position="125"/>
        <end position="147"/>
    </location>
</feature>
<organism evidence="2 3">
    <name type="scientific">Salix purpurea</name>
    <name type="common">Purple osier willow</name>
    <dbReference type="NCBI Taxonomy" id="77065"/>
    <lineage>
        <taxon>Eukaryota</taxon>
        <taxon>Viridiplantae</taxon>
        <taxon>Streptophyta</taxon>
        <taxon>Embryophyta</taxon>
        <taxon>Tracheophyta</taxon>
        <taxon>Spermatophyta</taxon>
        <taxon>Magnoliopsida</taxon>
        <taxon>eudicotyledons</taxon>
        <taxon>Gunneridae</taxon>
        <taxon>Pentapetalae</taxon>
        <taxon>rosids</taxon>
        <taxon>fabids</taxon>
        <taxon>Malpighiales</taxon>
        <taxon>Salicaceae</taxon>
        <taxon>Saliceae</taxon>
        <taxon>Salix</taxon>
    </lineage>
</organism>
<name>A0A9Q0WW75_SALPP</name>
<feature type="compositionally biased region" description="Polar residues" evidence="1">
    <location>
        <begin position="534"/>
        <end position="546"/>
    </location>
</feature>
<gene>
    <name evidence="2" type="ORF">OIU79_017694</name>
</gene>
<accession>A0A9Q0WW75</accession>
<reference evidence="2" key="1">
    <citation type="submission" date="2022-11" db="EMBL/GenBank/DDBJ databases">
        <authorList>
            <person name="Hyden B.L."/>
            <person name="Feng K."/>
            <person name="Yates T."/>
            <person name="Jawdy S."/>
            <person name="Smart L.B."/>
            <person name="Muchero W."/>
        </authorList>
    </citation>
    <scope>NUCLEOTIDE SEQUENCE</scope>
    <source>
        <tissue evidence="2">Shoot tip</tissue>
    </source>
</reference>
<dbReference type="OrthoDB" id="826354at2759"/>
<feature type="compositionally biased region" description="Basic and acidic residues" evidence="1">
    <location>
        <begin position="131"/>
        <end position="142"/>
    </location>
</feature>